<evidence type="ECO:0000313" key="2">
    <source>
        <dbReference type="EMBL" id="AYD46972.1"/>
    </source>
</evidence>
<dbReference type="KEGG" id="ark:D6B99_04695"/>
<keyword evidence="1" id="KW-0472">Membrane</keyword>
<reference evidence="2 3" key="1">
    <citation type="submission" date="2018-09" db="EMBL/GenBank/DDBJ databases">
        <title>Arachidicoccus sp. nov., a bacterium isolated from soil.</title>
        <authorList>
            <person name="Weon H.-Y."/>
            <person name="Kwon S.-W."/>
            <person name="Lee S.A."/>
        </authorList>
    </citation>
    <scope>NUCLEOTIDE SEQUENCE [LARGE SCALE GENOMIC DNA]</scope>
    <source>
        <strain evidence="2 3">KIS59-12</strain>
    </source>
</reference>
<dbReference type="AlphaFoldDB" id="A0A386HMS2"/>
<accession>A0A386HMS2</accession>
<keyword evidence="1" id="KW-0812">Transmembrane</keyword>
<evidence type="ECO:0000313" key="3">
    <source>
        <dbReference type="Proteomes" id="UP000266118"/>
    </source>
</evidence>
<keyword evidence="3" id="KW-1185">Reference proteome</keyword>
<name>A0A386HMS2_9BACT</name>
<organism evidence="2 3">
    <name type="scientific">Arachidicoccus soli</name>
    <dbReference type="NCBI Taxonomy" id="2341117"/>
    <lineage>
        <taxon>Bacteria</taxon>
        <taxon>Pseudomonadati</taxon>
        <taxon>Bacteroidota</taxon>
        <taxon>Chitinophagia</taxon>
        <taxon>Chitinophagales</taxon>
        <taxon>Chitinophagaceae</taxon>
        <taxon>Arachidicoccus</taxon>
    </lineage>
</organism>
<keyword evidence="1" id="KW-1133">Transmembrane helix</keyword>
<dbReference type="Proteomes" id="UP000266118">
    <property type="component" value="Chromosome"/>
</dbReference>
<gene>
    <name evidence="2" type="ORF">D6B99_04695</name>
</gene>
<dbReference type="EMBL" id="CP032489">
    <property type="protein sequence ID" value="AYD46972.1"/>
    <property type="molecule type" value="Genomic_DNA"/>
</dbReference>
<evidence type="ECO:0000256" key="1">
    <source>
        <dbReference type="SAM" id="Phobius"/>
    </source>
</evidence>
<protein>
    <submittedName>
        <fullName evidence="2">Uncharacterized protein</fullName>
    </submittedName>
</protein>
<proteinExistence type="predicted"/>
<feature type="transmembrane region" description="Helical" evidence="1">
    <location>
        <begin position="12"/>
        <end position="30"/>
    </location>
</feature>
<sequence>MNKFSFNNERNPHIFVWVFLCSAPGIVHFLEMKDLYWPDMGNNLPNSKGVWVDPEFKGSCR</sequence>